<sequence length="335" mass="36888">MVLGSVDGHGRWMVPDEAAGTLEWLAFEQAGVLTSAQARTVLSDAAVRGLVRSRRWRAISRGLLLTGNGRLTRDQQLWVAVLAAGAGAVLAGATAATEAGVRGLRPEPLHVLVPASRRAGRTTLRHLPIDMAAVVVHRTSVLPAEHLQVGRPPRTTTARALVDAASWAPSPRVAQETLAAGCQQRRVLPEELAAVLEVLPRAPRRLLIRQTIDDIAGGAQALSEIDFVRLCRRAGLPRPDLQQRRTDAAGRTRWLDAYWREWGVHAEIDGAHHMDVRQWTADMRRQNDVWTAGERILRFPAWLVRAHPEQVADTVRRALLAAGWQPDATDRDCQR</sequence>
<evidence type="ECO:0008006" key="3">
    <source>
        <dbReference type="Google" id="ProtNLM"/>
    </source>
</evidence>
<organism evidence="1 2">
    <name type="scientific">Micromonospora sediminimaris</name>
    <dbReference type="NCBI Taxonomy" id="547162"/>
    <lineage>
        <taxon>Bacteria</taxon>
        <taxon>Bacillati</taxon>
        <taxon>Actinomycetota</taxon>
        <taxon>Actinomycetes</taxon>
        <taxon>Micromonosporales</taxon>
        <taxon>Micromonosporaceae</taxon>
        <taxon>Micromonospora</taxon>
    </lineage>
</organism>
<dbReference type="AlphaFoldDB" id="A0A9W5XMI0"/>
<evidence type="ECO:0000313" key="2">
    <source>
        <dbReference type="Proteomes" id="UP000607311"/>
    </source>
</evidence>
<dbReference type="EMBL" id="BOPD01000043">
    <property type="protein sequence ID" value="GIJ36167.1"/>
    <property type="molecule type" value="Genomic_DNA"/>
</dbReference>
<reference evidence="1" key="1">
    <citation type="submission" date="2021-01" db="EMBL/GenBank/DDBJ databases">
        <title>Whole genome shotgun sequence of Verrucosispora sediminis NBRC 107745.</title>
        <authorList>
            <person name="Komaki H."/>
            <person name="Tamura T."/>
        </authorList>
    </citation>
    <scope>NUCLEOTIDE SEQUENCE</scope>
    <source>
        <strain evidence="1">NBRC 107745</strain>
    </source>
</reference>
<gene>
    <name evidence="1" type="ORF">Vse01_53150</name>
</gene>
<name>A0A9W5XMI0_9ACTN</name>
<proteinExistence type="predicted"/>
<comment type="caution">
    <text evidence="1">The sequence shown here is derived from an EMBL/GenBank/DDBJ whole genome shotgun (WGS) entry which is preliminary data.</text>
</comment>
<accession>A0A9W5XMI0</accession>
<evidence type="ECO:0000313" key="1">
    <source>
        <dbReference type="EMBL" id="GIJ36167.1"/>
    </source>
</evidence>
<dbReference type="Proteomes" id="UP000607311">
    <property type="component" value="Unassembled WGS sequence"/>
</dbReference>
<protein>
    <recommendedName>
        <fullName evidence="3">Transcriptional regulator, AbiEi antitoxin, Type IV TA system</fullName>
    </recommendedName>
</protein>
<keyword evidence="2" id="KW-1185">Reference proteome</keyword>